<evidence type="ECO:0000256" key="1">
    <source>
        <dbReference type="SAM" id="SignalP"/>
    </source>
</evidence>
<dbReference type="InParanoid" id="N1JCM8"/>
<protein>
    <submittedName>
        <fullName evidence="2">CSEP0385 putative effector protein</fullName>
    </submittedName>
</protein>
<evidence type="ECO:0000313" key="2">
    <source>
        <dbReference type="EMBL" id="CCU77324.1"/>
    </source>
</evidence>
<keyword evidence="1" id="KW-0732">Signal</keyword>
<keyword evidence="3" id="KW-1185">Reference proteome</keyword>
<feature type="signal peptide" evidence="1">
    <location>
        <begin position="1"/>
        <end position="19"/>
    </location>
</feature>
<dbReference type="HOGENOM" id="CLU_849892_0_0_1"/>
<proteinExistence type="predicted"/>
<dbReference type="Proteomes" id="UP000015441">
    <property type="component" value="Unassembled WGS sequence"/>
</dbReference>
<evidence type="ECO:0000313" key="3">
    <source>
        <dbReference type="Proteomes" id="UP000015441"/>
    </source>
</evidence>
<reference evidence="2 3" key="1">
    <citation type="journal article" date="2010" name="Science">
        <title>Genome expansion and gene loss in powdery mildew fungi reveal tradeoffs in extreme parasitism.</title>
        <authorList>
            <person name="Spanu P.D."/>
            <person name="Abbott J.C."/>
            <person name="Amselem J."/>
            <person name="Burgis T.A."/>
            <person name="Soanes D.M."/>
            <person name="Stueber K."/>
            <person name="Ver Loren van Themaat E."/>
            <person name="Brown J.K.M."/>
            <person name="Butcher S.A."/>
            <person name="Gurr S.J."/>
            <person name="Lebrun M.-H."/>
            <person name="Ridout C.J."/>
            <person name="Schulze-Lefert P."/>
            <person name="Talbot N.J."/>
            <person name="Ahmadinejad N."/>
            <person name="Ametz C."/>
            <person name="Barton G.R."/>
            <person name="Benjdia M."/>
            <person name="Bidzinski P."/>
            <person name="Bindschedler L.V."/>
            <person name="Both M."/>
            <person name="Brewer M.T."/>
            <person name="Cadle-Davidson L."/>
            <person name="Cadle-Davidson M.M."/>
            <person name="Collemare J."/>
            <person name="Cramer R."/>
            <person name="Frenkel O."/>
            <person name="Godfrey D."/>
            <person name="Harriman J."/>
            <person name="Hoede C."/>
            <person name="King B.C."/>
            <person name="Klages S."/>
            <person name="Kleemann J."/>
            <person name="Knoll D."/>
            <person name="Koti P.S."/>
            <person name="Kreplak J."/>
            <person name="Lopez-Ruiz F.J."/>
            <person name="Lu X."/>
            <person name="Maekawa T."/>
            <person name="Mahanil S."/>
            <person name="Micali C."/>
            <person name="Milgroom M.G."/>
            <person name="Montana G."/>
            <person name="Noir S."/>
            <person name="O'Connell R.J."/>
            <person name="Oberhaensli S."/>
            <person name="Parlange F."/>
            <person name="Pedersen C."/>
            <person name="Quesneville H."/>
            <person name="Reinhardt R."/>
            <person name="Rott M."/>
            <person name="Sacristan S."/>
            <person name="Schmidt S.M."/>
            <person name="Schoen M."/>
            <person name="Skamnioti P."/>
            <person name="Sommer H."/>
            <person name="Stephens A."/>
            <person name="Takahara H."/>
            <person name="Thordal-Christensen H."/>
            <person name="Vigouroux M."/>
            <person name="Wessling R."/>
            <person name="Wicker T."/>
            <person name="Panstruga R."/>
        </authorList>
    </citation>
    <scope>NUCLEOTIDE SEQUENCE [LARGE SCALE GENOMIC DNA]</scope>
    <source>
        <strain evidence="2">DH14</strain>
    </source>
</reference>
<organism evidence="2 3">
    <name type="scientific">Blumeria graminis f. sp. hordei (strain DH14)</name>
    <name type="common">Barley powdery mildew</name>
    <name type="synonym">Oidium monilioides f. sp. hordei</name>
    <dbReference type="NCBI Taxonomy" id="546991"/>
    <lineage>
        <taxon>Eukaryota</taxon>
        <taxon>Fungi</taxon>
        <taxon>Dikarya</taxon>
        <taxon>Ascomycota</taxon>
        <taxon>Pezizomycotina</taxon>
        <taxon>Leotiomycetes</taxon>
        <taxon>Erysiphales</taxon>
        <taxon>Erysiphaceae</taxon>
        <taxon>Blumeria</taxon>
        <taxon>Blumeria hordei</taxon>
    </lineage>
</organism>
<dbReference type="AlphaFoldDB" id="N1JCM8"/>
<dbReference type="EMBL" id="CAUH01003574">
    <property type="protein sequence ID" value="CCU77324.1"/>
    <property type="molecule type" value="Genomic_DNA"/>
</dbReference>
<gene>
    <name evidence="2" type="ORF">BGHDH14_bghG003574000001001</name>
</gene>
<feature type="chain" id="PRO_5004107407" evidence="1">
    <location>
        <begin position="20"/>
        <end position="327"/>
    </location>
</feature>
<accession>N1JCM8</accession>
<name>N1JCM8_BLUG1</name>
<comment type="caution">
    <text evidence="2">The sequence shown here is derived from an EMBL/GenBank/DDBJ whole genome shotgun (WGS) entry which is preliminary data.</text>
</comment>
<sequence>MVGLHCIVAILLKTSGLLSSNQLVVIGSKSDRGHTTLSFDYGKKKFPTLRNQRIYMAPNRNLKTGISVTIYCSKVFDDKEVISAVIKGLTPTKSSTIIDNDPAAAKKCNKFLVDQNNLASSSPGKKLDLKLSDVLERNACDIRNIGRFAEDSLVKLTGKNNCISPNRVELSLTIEMDAVVPMKDLLFRGEAILGPQGVSVRMAMGFYLEELHLFALRASGNPTWSFVTSLRSRIKSDNMSKIFNFIFDKNGEFNAFKELVDRSDPGTFSSRLDIKSQGSKNIIQKTNSAIASQNHRTKEIFNVQEIIGKLECTGNSIRGGKLDRNGL</sequence>
<dbReference type="OrthoDB" id="10347297at2759"/>